<evidence type="ECO:0000313" key="13">
    <source>
        <dbReference type="Proteomes" id="UP000018144"/>
    </source>
</evidence>
<evidence type="ECO:0000256" key="2">
    <source>
        <dbReference type="ARBA" id="ARBA00007255"/>
    </source>
</evidence>
<dbReference type="GO" id="GO:0005743">
    <property type="term" value="C:mitochondrial inner membrane"/>
    <property type="evidence" value="ECO:0007669"/>
    <property type="project" value="UniProtKB-SubCell"/>
</dbReference>
<dbReference type="AlphaFoldDB" id="U4LBZ2"/>
<feature type="region of interest" description="Disordered" evidence="11">
    <location>
        <begin position="1"/>
        <end position="61"/>
    </location>
</feature>
<dbReference type="InterPro" id="IPR000511">
    <property type="entry name" value="Holocyt_c/c1_synthase"/>
</dbReference>
<keyword evidence="3 10" id="KW-0349">Heme</keyword>
<evidence type="ECO:0000256" key="5">
    <source>
        <dbReference type="ARBA" id="ARBA00022792"/>
    </source>
</evidence>
<comment type="function">
    <text evidence="10">Lyase that catalyzes the covalent linking of the heme group to the cytochrome C apoprotein to produce the mature functional cytochrome.</text>
</comment>
<dbReference type="STRING" id="1076935.U4LBZ2"/>
<feature type="compositionally biased region" description="Pro residues" evidence="11">
    <location>
        <begin position="19"/>
        <end position="35"/>
    </location>
</feature>
<protein>
    <recommendedName>
        <fullName evidence="10">Holocytochrome c-type synthase</fullName>
        <ecNumber evidence="10">4.4.1.17</ecNumber>
    </recommendedName>
</protein>
<comment type="catalytic activity">
    <reaction evidence="10">
        <text>holo-[cytochrome c] = apo-[cytochrome c] + heme b</text>
        <dbReference type="Rhea" id="RHEA:22648"/>
        <dbReference type="Rhea" id="RHEA-COMP:10725"/>
        <dbReference type="Rhea" id="RHEA-COMP:10726"/>
        <dbReference type="ChEBI" id="CHEBI:29950"/>
        <dbReference type="ChEBI" id="CHEBI:60344"/>
        <dbReference type="ChEBI" id="CHEBI:83739"/>
        <dbReference type="EC" id="4.4.1.17"/>
    </reaction>
</comment>
<dbReference type="OrthoDB" id="1158011at2759"/>
<reference evidence="12 13" key="1">
    <citation type="journal article" date="2013" name="PLoS Genet.">
        <title>The genome and development-dependent transcriptomes of Pyronema confluens: a window into fungal evolution.</title>
        <authorList>
            <person name="Traeger S."/>
            <person name="Altegoer F."/>
            <person name="Freitag M."/>
            <person name="Gabaldon T."/>
            <person name="Kempken F."/>
            <person name="Kumar A."/>
            <person name="Marcet-Houben M."/>
            <person name="Poggeler S."/>
            <person name="Stajich J.E."/>
            <person name="Nowrousian M."/>
        </authorList>
    </citation>
    <scope>NUCLEOTIDE SEQUENCE [LARGE SCALE GENOMIC DNA]</scope>
    <source>
        <strain evidence="13">CBS 100304</strain>
        <tissue evidence="12">Vegetative mycelium</tissue>
    </source>
</reference>
<evidence type="ECO:0000256" key="10">
    <source>
        <dbReference type="RuleBase" id="RU363130"/>
    </source>
</evidence>
<dbReference type="Pfam" id="PF01265">
    <property type="entry name" value="Cyto_heme_lyase"/>
    <property type="match status" value="1"/>
</dbReference>
<evidence type="ECO:0000256" key="7">
    <source>
        <dbReference type="ARBA" id="ARBA00023128"/>
    </source>
</evidence>
<keyword evidence="9 10" id="KW-0456">Lyase</keyword>
<dbReference type="PANTHER" id="PTHR12743:SF3">
    <property type="entry name" value="HOLOCYTOCHROME-C SYNTHASE"/>
    <property type="match status" value="1"/>
</dbReference>
<proteinExistence type="inferred from homology"/>
<keyword evidence="5 10" id="KW-0999">Mitochondrion inner membrane</keyword>
<accession>U4LBZ2</accession>
<comment type="similarity">
    <text evidence="2 10">Belongs to the cytochrome c-type heme lyase family.</text>
</comment>
<gene>
    <name evidence="12" type="ORF">PCON_07421</name>
</gene>
<organism evidence="12 13">
    <name type="scientific">Pyronema omphalodes (strain CBS 100304)</name>
    <name type="common">Pyronema confluens</name>
    <dbReference type="NCBI Taxonomy" id="1076935"/>
    <lineage>
        <taxon>Eukaryota</taxon>
        <taxon>Fungi</taxon>
        <taxon>Dikarya</taxon>
        <taxon>Ascomycota</taxon>
        <taxon>Pezizomycotina</taxon>
        <taxon>Pezizomycetes</taxon>
        <taxon>Pezizales</taxon>
        <taxon>Pyronemataceae</taxon>
        <taxon>Pyronema</taxon>
    </lineage>
</organism>
<evidence type="ECO:0000256" key="11">
    <source>
        <dbReference type="SAM" id="MobiDB-lite"/>
    </source>
</evidence>
<evidence type="ECO:0000256" key="3">
    <source>
        <dbReference type="ARBA" id="ARBA00022617"/>
    </source>
</evidence>
<sequence>MGWFWADSPSTPAAATPAAAPPAGHPTAGTPPPSCPMHKPDTSVPAVTPPSECPYTPEQAKQAADQTMNPLNFMFSNLPQTRAPGQKTVLPTEREISSIPKGDGGNWEYPSPQQMYNAMRRKGYEDAPEDAVESMVAVHNWLNEGAWDEICAWEQKFGSGVLGYMGLRESDKEWKPRLARFQGRRNDPTPKSQIYGFLGRLMPETFGGPPPFDRHDWYVLRKFPGEAEPREVRYVIDYYSGAPEPTGEPVFFIDVRPALDRPGLMMERIVNWTSETWDRASGMDVRRAAQAEAKRNAGL</sequence>
<keyword evidence="7 10" id="KW-0496">Mitochondrion</keyword>
<evidence type="ECO:0000256" key="4">
    <source>
        <dbReference type="ARBA" id="ARBA00022723"/>
    </source>
</evidence>
<dbReference type="EMBL" id="HF935378">
    <property type="protein sequence ID" value="CCX07832.1"/>
    <property type="molecule type" value="Genomic_DNA"/>
</dbReference>
<evidence type="ECO:0000256" key="6">
    <source>
        <dbReference type="ARBA" id="ARBA00023004"/>
    </source>
</evidence>
<keyword evidence="6 10" id="KW-0408">Iron</keyword>
<comment type="subcellular location">
    <subcellularLocation>
        <location evidence="1 10">Mitochondrion inner membrane</location>
    </subcellularLocation>
</comment>
<evidence type="ECO:0000313" key="12">
    <source>
        <dbReference type="EMBL" id="CCX07832.1"/>
    </source>
</evidence>
<dbReference type="PANTHER" id="PTHR12743">
    <property type="entry name" value="CYTOCHROME C1 HEME LYASE"/>
    <property type="match status" value="1"/>
</dbReference>
<keyword evidence="13" id="KW-1185">Reference proteome</keyword>
<dbReference type="Proteomes" id="UP000018144">
    <property type="component" value="Unassembled WGS sequence"/>
</dbReference>
<evidence type="ECO:0000256" key="1">
    <source>
        <dbReference type="ARBA" id="ARBA00004273"/>
    </source>
</evidence>
<evidence type="ECO:0000256" key="8">
    <source>
        <dbReference type="ARBA" id="ARBA00023136"/>
    </source>
</evidence>
<evidence type="ECO:0000256" key="9">
    <source>
        <dbReference type="ARBA" id="ARBA00023239"/>
    </source>
</evidence>
<dbReference type="GO" id="GO:0004408">
    <property type="term" value="F:holocytochrome-c synthase activity"/>
    <property type="evidence" value="ECO:0007669"/>
    <property type="project" value="UniProtKB-EC"/>
</dbReference>
<keyword evidence="4 10" id="KW-0479">Metal-binding</keyword>
<dbReference type="GO" id="GO:0046872">
    <property type="term" value="F:metal ion binding"/>
    <property type="evidence" value="ECO:0007669"/>
    <property type="project" value="UniProtKB-KW"/>
</dbReference>
<dbReference type="eggNOG" id="KOG3996">
    <property type="taxonomic scope" value="Eukaryota"/>
</dbReference>
<name>U4LBZ2_PYROM</name>
<dbReference type="OMA" id="KARFWLF"/>
<dbReference type="PROSITE" id="PS00822">
    <property type="entry name" value="CYTO_HEME_LYASE_2"/>
    <property type="match status" value="1"/>
</dbReference>
<dbReference type="EC" id="4.4.1.17" evidence="10"/>
<keyword evidence="8 10" id="KW-0472">Membrane</keyword>